<gene>
    <name evidence="8" type="ORF">HYN69_18020</name>
</gene>
<geneLocation type="plasmid" evidence="8">
    <name>unnamed1</name>
</geneLocation>
<reference evidence="8 9" key="1">
    <citation type="submission" date="2018-04" db="EMBL/GenBank/DDBJ databases">
        <title>Genome sequencing of Gemmobacter.</title>
        <authorList>
            <person name="Yi H."/>
            <person name="Baek M.-G."/>
        </authorList>
    </citation>
    <scope>NUCLEOTIDE SEQUENCE [LARGE SCALE GENOMIC DNA]</scope>
    <source>
        <strain evidence="8 9">HYN0069</strain>
        <plasmid evidence="9">Plasmid unnamed1</plasmid>
    </source>
</reference>
<sequence length="410" mass="43816">MTFPFMSVEQGQRIATEPVPELRLFGGGTCNPVRRCIRIMNQLDRLVPLAVITVAVIVFFAALDSAESILAPIVLGIVTGIVLSPLSDLWDRWGFRPAIGALVSLILALSVVGALIMVLQPIVARLVAQAPKVLADMQETIDSITTMMRGLRNATEVVAEAISAEPGTQAAATAEAAGLPTVTDAILLAPSIVAQATIFAGVLFFFLMTRHELYGAIARTIRTDTEPMQIVARLMRAERHVSRYFLTVSMINAVLGLFTAAALHLLGLPDGILWGLVAALFNFLVYLGPVIVSLALLVAGVAAFDGAMSVAPAAAYTMLNFIESQFVTPSFVGRQMEVNPLVVFCALVFGMWLWGAIGGIVALPIAIWAMVMHDERRLSTHRLPDSAVAAATESPQAASARGKSENQTRK</sequence>
<comment type="similarity">
    <text evidence="2">Belongs to the autoinducer-2 exporter (AI-2E) (TC 2.A.86) family.</text>
</comment>
<feature type="transmembrane region" description="Helical" evidence="7">
    <location>
        <begin position="185"/>
        <end position="207"/>
    </location>
</feature>
<dbReference type="GO" id="GO:0055085">
    <property type="term" value="P:transmembrane transport"/>
    <property type="evidence" value="ECO:0007669"/>
    <property type="project" value="TreeGrafter"/>
</dbReference>
<keyword evidence="8" id="KW-0614">Plasmid</keyword>
<accession>A0A2S0URW5</accession>
<evidence type="ECO:0000256" key="7">
    <source>
        <dbReference type="SAM" id="Phobius"/>
    </source>
</evidence>
<keyword evidence="9" id="KW-1185">Reference proteome</keyword>
<feature type="transmembrane region" description="Helical" evidence="7">
    <location>
        <begin position="294"/>
        <end position="321"/>
    </location>
</feature>
<keyword evidence="4 7" id="KW-1133">Transmembrane helix</keyword>
<dbReference type="KEGG" id="geh:HYN69_18020"/>
<feature type="region of interest" description="Disordered" evidence="6">
    <location>
        <begin position="388"/>
        <end position="410"/>
    </location>
</feature>
<evidence type="ECO:0000256" key="3">
    <source>
        <dbReference type="ARBA" id="ARBA00022692"/>
    </source>
</evidence>
<evidence type="ECO:0000256" key="5">
    <source>
        <dbReference type="ARBA" id="ARBA00023136"/>
    </source>
</evidence>
<evidence type="ECO:0000256" key="1">
    <source>
        <dbReference type="ARBA" id="ARBA00004141"/>
    </source>
</evidence>
<evidence type="ECO:0000256" key="4">
    <source>
        <dbReference type="ARBA" id="ARBA00022989"/>
    </source>
</evidence>
<feature type="transmembrane region" description="Helical" evidence="7">
    <location>
        <begin position="341"/>
        <end position="371"/>
    </location>
</feature>
<name>A0A2S0URW5_9RHOB</name>
<dbReference type="OrthoDB" id="9799225at2"/>
<feature type="transmembrane region" description="Helical" evidence="7">
    <location>
        <begin position="43"/>
        <end position="63"/>
    </location>
</feature>
<evidence type="ECO:0000313" key="8">
    <source>
        <dbReference type="EMBL" id="AWB50512.1"/>
    </source>
</evidence>
<dbReference type="RefSeq" id="WP_108437321.1">
    <property type="nucleotide sequence ID" value="NZ_CP028919.1"/>
</dbReference>
<dbReference type="PANTHER" id="PTHR21716:SF16">
    <property type="entry name" value="BLL1467 PROTEIN"/>
    <property type="match status" value="1"/>
</dbReference>
<feature type="transmembrane region" description="Helical" evidence="7">
    <location>
        <begin position="271"/>
        <end position="287"/>
    </location>
</feature>
<feature type="transmembrane region" description="Helical" evidence="7">
    <location>
        <begin position="244"/>
        <end position="265"/>
    </location>
</feature>
<protein>
    <submittedName>
        <fullName evidence="8">AI-2E family transporter</fullName>
    </submittedName>
</protein>
<keyword evidence="5 7" id="KW-0472">Membrane</keyword>
<evidence type="ECO:0000256" key="6">
    <source>
        <dbReference type="SAM" id="MobiDB-lite"/>
    </source>
</evidence>
<dbReference type="Proteomes" id="UP000244496">
    <property type="component" value="Plasmid unnamed1"/>
</dbReference>
<dbReference type="InterPro" id="IPR002549">
    <property type="entry name" value="AI-2E-like"/>
</dbReference>
<feature type="transmembrane region" description="Helical" evidence="7">
    <location>
        <begin position="98"/>
        <end position="119"/>
    </location>
</feature>
<evidence type="ECO:0000313" key="9">
    <source>
        <dbReference type="Proteomes" id="UP000244496"/>
    </source>
</evidence>
<keyword evidence="3 7" id="KW-0812">Transmembrane</keyword>
<organism evidence="8 9">
    <name type="scientific">Paragemmobacter aquarius</name>
    <dbReference type="NCBI Taxonomy" id="2169400"/>
    <lineage>
        <taxon>Bacteria</taxon>
        <taxon>Pseudomonadati</taxon>
        <taxon>Pseudomonadota</taxon>
        <taxon>Alphaproteobacteria</taxon>
        <taxon>Rhodobacterales</taxon>
        <taxon>Paracoccaceae</taxon>
        <taxon>Paragemmobacter</taxon>
    </lineage>
</organism>
<feature type="transmembrane region" description="Helical" evidence="7">
    <location>
        <begin position="69"/>
        <end position="86"/>
    </location>
</feature>
<proteinExistence type="inferred from homology"/>
<dbReference type="EMBL" id="CP028919">
    <property type="protein sequence ID" value="AWB50512.1"/>
    <property type="molecule type" value="Genomic_DNA"/>
</dbReference>
<evidence type="ECO:0000256" key="2">
    <source>
        <dbReference type="ARBA" id="ARBA00009773"/>
    </source>
</evidence>
<comment type="subcellular location">
    <subcellularLocation>
        <location evidence="1">Membrane</location>
        <topology evidence="1">Multi-pass membrane protein</topology>
    </subcellularLocation>
</comment>
<dbReference type="PANTHER" id="PTHR21716">
    <property type="entry name" value="TRANSMEMBRANE PROTEIN"/>
    <property type="match status" value="1"/>
</dbReference>
<dbReference type="GO" id="GO:0016020">
    <property type="term" value="C:membrane"/>
    <property type="evidence" value="ECO:0007669"/>
    <property type="project" value="UniProtKB-SubCell"/>
</dbReference>
<feature type="compositionally biased region" description="Low complexity" evidence="6">
    <location>
        <begin position="388"/>
        <end position="400"/>
    </location>
</feature>
<dbReference type="Pfam" id="PF01594">
    <property type="entry name" value="AI-2E_transport"/>
    <property type="match status" value="1"/>
</dbReference>
<dbReference type="AlphaFoldDB" id="A0A2S0URW5"/>